<gene>
    <name evidence="2" type="ORF">ACJIZ3_010750</name>
</gene>
<dbReference type="FunFam" id="1.20.1260.60:FF:000002">
    <property type="entry name" value="Vacuolar protein sorting-associated protein IST1"/>
    <property type="match status" value="1"/>
</dbReference>
<dbReference type="Proteomes" id="UP001634393">
    <property type="component" value="Unassembled WGS sequence"/>
</dbReference>
<evidence type="ECO:0000313" key="3">
    <source>
        <dbReference type="Proteomes" id="UP001634393"/>
    </source>
</evidence>
<dbReference type="InterPro" id="IPR005061">
    <property type="entry name" value="Ist1"/>
</dbReference>
<keyword evidence="3" id="KW-1185">Reference proteome</keyword>
<evidence type="ECO:0000256" key="1">
    <source>
        <dbReference type="ARBA" id="ARBA00005536"/>
    </source>
</evidence>
<protein>
    <recommendedName>
        <fullName evidence="4">Vacuolar protein sorting-associated protein Ist1</fullName>
    </recommendedName>
</protein>
<reference evidence="2 3" key="1">
    <citation type="submission" date="2024-12" db="EMBL/GenBank/DDBJ databases">
        <title>The unique morphological basis and parallel evolutionary history of personate flowers in Penstemon.</title>
        <authorList>
            <person name="Depatie T.H."/>
            <person name="Wessinger C.A."/>
        </authorList>
    </citation>
    <scope>NUCLEOTIDE SEQUENCE [LARGE SCALE GENOMIC DNA]</scope>
    <source>
        <strain evidence="2">WTNN_2</strain>
        <tissue evidence="2">Leaf</tissue>
    </source>
</reference>
<sequence>MFDILFGWRKASKCKKLIRRVQCRLKLLKNKRVCIVKQLRTDVAELLKRGHDQSAFERVEQLVKDESMIETYELLGDFCEFIIINLPYIRKNKDCPNDINEAISTLIFSSARFGDIPELLSVRKLFGERYGQTFVTSALELLPRNLVNTQIKEKLYIKNVPDDVKYKLLDWIARHCIDAGPMLLEYEPCFEQYKANKSSSSSEISTTDVRSNNHNGALELQVSNTTEVEGKIVSFDRASDITKNEQTFPTRGVGIISDDSSSETSVQMPEEMIYLDDIEELVSPINKDGILQDQRLFMFKSSGINSQIKNSLSRSSRKMSKRKRLRRSVNDVECAMYYGESNEASPDNKHGSNYRNLQRNKIEFGSHLCQYSYRDEGEDNETHSLRAKSMPIERPNESNADNIYRSKSFPFGQPRTCGHIHPKLPDYDELAAKFMTLKRVTSEIEQEVSNGNI</sequence>
<accession>A0ABD3ULB3</accession>
<dbReference type="PANTHER" id="PTHR12161:SF44">
    <property type="entry name" value="REGULATOR OF VPS4 ACTIVITY IN THE MVB PATHWAY PROTEIN"/>
    <property type="match status" value="1"/>
</dbReference>
<name>A0ABD3ULB3_9LAMI</name>
<evidence type="ECO:0008006" key="4">
    <source>
        <dbReference type="Google" id="ProtNLM"/>
    </source>
</evidence>
<dbReference type="Gene3D" id="1.20.1260.60">
    <property type="entry name" value="Vacuolar protein sorting-associated protein Ist1"/>
    <property type="match status" value="1"/>
</dbReference>
<dbReference type="EMBL" id="JBJXBP010000001">
    <property type="protein sequence ID" value="KAL3848868.1"/>
    <property type="molecule type" value="Genomic_DNA"/>
</dbReference>
<evidence type="ECO:0000313" key="2">
    <source>
        <dbReference type="EMBL" id="KAL3848868.1"/>
    </source>
</evidence>
<proteinExistence type="inferred from homology"/>
<dbReference type="PANTHER" id="PTHR12161">
    <property type="entry name" value="IST1 FAMILY MEMBER"/>
    <property type="match status" value="1"/>
</dbReference>
<dbReference type="AlphaFoldDB" id="A0ABD3ULB3"/>
<organism evidence="2 3">
    <name type="scientific">Penstemon smallii</name>
    <dbReference type="NCBI Taxonomy" id="265156"/>
    <lineage>
        <taxon>Eukaryota</taxon>
        <taxon>Viridiplantae</taxon>
        <taxon>Streptophyta</taxon>
        <taxon>Embryophyta</taxon>
        <taxon>Tracheophyta</taxon>
        <taxon>Spermatophyta</taxon>
        <taxon>Magnoliopsida</taxon>
        <taxon>eudicotyledons</taxon>
        <taxon>Gunneridae</taxon>
        <taxon>Pentapetalae</taxon>
        <taxon>asterids</taxon>
        <taxon>lamiids</taxon>
        <taxon>Lamiales</taxon>
        <taxon>Plantaginaceae</taxon>
        <taxon>Cheloneae</taxon>
        <taxon>Penstemon</taxon>
    </lineage>
</organism>
<comment type="similarity">
    <text evidence="1">Belongs to the IST1 family.</text>
</comment>
<comment type="caution">
    <text evidence="2">The sequence shown here is derived from an EMBL/GenBank/DDBJ whole genome shotgun (WGS) entry which is preliminary data.</text>
</comment>
<dbReference type="Pfam" id="PF03398">
    <property type="entry name" value="Ist1"/>
    <property type="match status" value="1"/>
</dbReference>
<dbReference type="InterPro" id="IPR042277">
    <property type="entry name" value="IST1-like"/>
</dbReference>